<feature type="compositionally biased region" description="Basic residues" evidence="1">
    <location>
        <begin position="558"/>
        <end position="567"/>
    </location>
</feature>
<dbReference type="PANTHER" id="PTHR31286:SF167">
    <property type="entry name" value="OS09G0268800 PROTEIN"/>
    <property type="match status" value="1"/>
</dbReference>
<proteinExistence type="predicted"/>
<dbReference type="Pfam" id="PF14392">
    <property type="entry name" value="zf-CCHC_4"/>
    <property type="match status" value="1"/>
</dbReference>
<evidence type="ECO:0000259" key="3">
    <source>
        <dbReference type="Pfam" id="PF14392"/>
    </source>
</evidence>
<sequence>MADTTLNDLFEESVQVSVEDITCDLHPGEVDPPNEPCKVILGKLFCHTRLGRKAIQGSLNNAWASISGWSWKEREDGLLQFSFRTSFDAENVLLRRPWLVCGYLLVLMPWPSWLTPEEVKFDHTPIWVRLKSIPSFYWNKTNLQEMAGKVSTVYELPRHIEKNFERGSFGMGTLRFRATVELSKPLFSGFFLRRTGIKDLWLQYQYEKLLRICYKCGLMTHEHKFCFKTPAVIKNTKGEFFPMFGNWMAEDAIERSPFTLPLPKWFSEWIVNQKAAKDEKMRQLLKNQRLSLQIECADSRELRTQYPGKRRQVETVVETRVSSGELVINRYPAVTLPGIGEVTPFENTANLIVEKILPDLPPLEVIRTMQKKKDVPSCSGTKIVSAKTGTRHAIPHSPSDHQDAESLGDATGEESIIEAPNLLAVGTQVAKDENDKLKGAKDVIAQVEQNNTLKSPRKLGSDPKSPFGAQTVDKFHRDPTLFNPILDIEEIRCYEANQGPRKRKATNGFYMLPKKDDESRFQQEDEQRVSPRNEETMDSPLPSSHSGFSPGSMEKGNSQRRRGRPRKNSAFVPKPTEPTRKRGRPSKEAMLAMKPKSFKKESDNKRKNKVSKHYCNSWDTASVELAIDLNNHFVVIERNKNLPSQCVIEEIEEAAEMEQITSSKNTNDQLGKEKFDRICLKLQFIDGSYVPPDGLAGGFGVVWRNGMKGTVMSEDKNLINVLIESEPPGTPWNLLGVYGPPSIMGREVFWNRIGDLILNNTNPTVIIGDLNGTLADNENLHYSNWRNPARYSFDLRRMVARTGMIDLGSQGGKFTWFQKSKATSGGCGLKRARLDRALASIEWRLMYPNAITHVLSAATSDHRPILLDMNGGTNCNRTYFKYELMWGRDPKCYWVVKNAWKEKLHQHPMINFYRKLKNTKEQLARWNRVQFKLIGNQMGGGRKTLAT</sequence>
<feature type="compositionally biased region" description="Basic and acidic residues" evidence="1">
    <location>
        <begin position="513"/>
        <end position="535"/>
    </location>
</feature>
<dbReference type="InterPro" id="IPR040256">
    <property type="entry name" value="At4g02000-like"/>
</dbReference>
<evidence type="ECO:0000313" key="5">
    <source>
        <dbReference type="Proteomes" id="UP000525078"/>
    </source>
</evidence>
<feature type="region of interest" description="Disordered" evidence="1">
    <location>
        <begin position="451"/>
        <end position="472"/>
    </location>
</feature>
<feature type="region of interest" description="Disordered" evidence="1">
    <location>
        <begin position="499"/>
        <end position="606"/>
    </location>
</feature>
<comment type="caution">
    <text evidence="4">The sequence shown here is derived from an EMBL/GenBank/DDBJ whole genome shotgun (WGS) entry which is preliminary data.</text>
</comment>
<dbReference type="InterPro" id="IPR025836">
    <property type="entry name" value="Zn_knuckle_CX2CX4HX4C"/>
</dbReference>
<dbReference type="Proteomes" id="UP000525078">
    <property type="component" value="Unassembled WGS sequence"/>
</dbReference>
<evidence type="ECO:0000259" key="2">
    <source>
        <dbReference type="Pfam" id="PF14111"/>
    </source>
</evidence>
<evidence type="ECO:0008006" key="6">
    <source>
        <dbReference type="Google" id="ProtNLM"/>
    </source>
</evidence>
<evidence type="ECO:0000313" key="4">
    <source>
        <dbReference type="EMBL" id="KAF4372093.1"/>
    </source>
</evidence>
<dbReference type="InterPro" id="IPR025558">
    <property type="entry name" value="DUF4283"/>
</dbReference>
<feature type="region of interest" description="Disordered" evidence="1">
    <location>
        <begin position="388"/>
        <end position="409"/>
    </location>
</feature>
<dbReference type="EMBL" id="JAATIP010000106">
    <property type="protein sequence ID" value="KAF4372093.1"/>
    <property type="molecule type" value="Genomic_DNA"/>
</dbReference>
<feature type="domain" description="DUF4283" evidence="2">
    <location>
        <begin position="51"/>
        <end position="118"/>
    </location>
</feature>
<dbReference type="SUPFAM" id="SSF56219">
    <property type="entry name" value="DNase I-like"/>
    <property type="match status" value="1"/>
</dbReference>
<dbReference type="InterPro" id="IPR036691">
    <property type="entry name" value="Endo/exonu/phosph_ase_sf"/>
</dbReference>
<evidence type="ECO:0000256" key="1">
    <source>
        <dbReference type="SAM" id="MobiDB-lite"/>
    </source>
</evidence>
<dbReference type="Gene3D" id="3.60.10.10">
    <property type="entry name" value="Endonuclease/exonuclease/phosphatase"/>
    <property type="match status" value="1"/>
</dbReference>
<accession>A0A7J6FN07</accession>
<reference evidence="4 5" key="1">
    <citation type="journal article" date="2020" name="bioRxiv">
        <title>Sequence and annotation of 42 cannabis genomes reveals extensive copy number variation in cannabinoid synthesis and pathogen resistance genes.</title>
        <authorList>
            <person name="Mckernan K.J."/>
            <person name="Helbert Y."/>
            <person name="Kane L.T."/>
            <person name="Ebling H."/>
            <person name="Zhang L."/>
            <person name="Liu B."/>
            <person name="Eaton Z."/>
            <person name="Mclaughlin S."/>
            <person name="Kingan S."/>
            <person name="Baybayan P."/>
            <person name="Concepcion G."/>
            <person name="Jordan M."/>
            <person name="Riva A."/>
            <person name="Barbazuk W."/>
            <person name="Harkins T."/>
        </authorList>
    </citation>
    <scope>NUCLEOTIDE SEQUENCE [LARGE SCALE GENOMIC DNA]</scope>
    <source>
        <strain evidence="5">cv. Jamaican Lion 4</strain>
        <tissue evidence="4">Leaf</tissue>
    </source>
</reference>
<feature type="domain" description="Zinc knuckle CX2CX4HX4C" evidence="3">
    <location>
        <begin position="182"/>
        <end position="226"/>
    </location>
</feature>
<dbReference type="Pfam" id="PF14111">
    <property type="entry name" value="DUF4283"/>
    <property type="match status" value="1"/>
</dbReference>
<protein>
    <recommendedName>
        <fullName evidence="6">DUF4283 domain-containing protein</fullName>
    </recommendedName>
</protein>
<organism evidence="4 5">
    <name type="scientific">Cannabis sativa</name>
    <name type="common">Hemp</name>
    <name type="synonym">Marijuana</name>
    <dbReference type="NCBI Taxonomy" id="3483"/>
    <lineage>
        <taxon>Eukaryota</taxon>
        <taxon>Viridiplantae</taxon>
        <taxon>Streptophyta</taxon>
        <taxon>Embryophyta</taxon>
        <taxon>Tracheophyta</taxon>
        <taxon>Spermatophyta</taxon>
        <taxon>Magnoliopsida</taxon>
        <taxon>eudicotyledons</taxon>
        <taxon>Gunneridae</taxon>
        <taxon>Pentapetalae</taxon>
        <taxon>rosids</taxon>
        <taxon>fabids</taxon>
        <taxon>Rosales</taxon>
        <taxon>Cannabaceae</taxon>
        <taxon>Cannabis</taxon>
    </lineage>
</organism>
<name>A0A7J6FN07_CANSA</name>
<dbReference type="AlphaFoldDB" id="A0A7J6FN07"/>
<gene>
    <name evidence="4" type="ORF">F8388_000309</name>
</gene>
<dbReference type="PANTHER" id="PTHR31286">
    <property type="entry name" value="GLYCINE-RICH CELL WALL STRUCTURAL PROTEIN 1.8-LIKE"/>
    <property type="match status" value="1"/>
</dbReference>